<dbReference type="InterPro" id="IPR013783">
    <property type="entry name" value="Ig-like_fold"/>
</dbReference>
<organism evidence="1 2">
    <name type="scientific">Flavobacterium hankyongi</name>
    <dbReference type="NCBI Taxonomy" id="1176532"/>
    <lineage>
        <taxon>Bacteria</taxon>
        <taxon>Pseudomonadati</taxon>
        <taxon>Bacteroidota</taxon>
        <taxon>Flavobacteriia</taxon>
        <taxon>Flavobacteriales</taxon>
        <taxon>Flavobacteriaceae</taxon>
        <taxon>Flavobacterium</taxon>
    </lineage>
</organism>
<dbReference type="NCBIfam" id="TIGR04131">
    <property type="entry name" value="Bac_Flav_CTERM"/>
    <property type="match status" value="1"/>
</dbReference>
<protein>
    <submittedName>
        <fullName evidence="1">Gliding motility-associated C-terminal domain-containing protein</fullName>
    </submittedName>
</protein>
<sequence>MERKILSKLQLTFVFVLILLQGKVFAQIGAPNFVFTQMCAEPPPYPTNFNDFTINFTFSGAGTYVLEMSDANGSFLTTPLPSLTIISSQTTTSPGSFNFRLPSNLVGSDKYKFRIKNTATSPATAGPSSGAVPNPDPNLPSRTGISAYYKAFIDDFSINNGASTLYLCGSGSINLIVDPTTPGNPSPLDITPALKYRWYKDDVVVAGQTGSTLTVNTPGTYQAFIEYGPCTTLSSFYCSKKVQVVPSPTGQTFTITSSGGTSICPSNPTTLSVQSGYTYQWYRNDVAIAGATSSTYVTAQSGTYKVVIGQGSCAATSNTITLTAETFNTTLDVVLDPGFNFIDDGEIKVITATTDAVSPTFEWYLAGNPVALSTTNTLTTSLPGKYTLKVTQTGATCNFPLEYKFTIKIGIDPTDVPNTISPNNDDVNDTWIIPQEYIADNIEIFIVDSFGKEVLKTKNYENNWPQTTVEFKSVNPVYYYIISKDGSAVKKGSITIIK</sequence>
<accession>A0ABP8ZPV5</accession>
<dbReference type="Pfam" id="PF13585">
    <property type="entry name" value="CHU_C"/>
    <property type="match status" value="1"/>
</dbReference>
<keyword evidence="2" id="KW-1185">Reference proteome</keyword>
<name>A0ABP8ZPV5_9FLAO</name>
<evidence type="ECO:0000313" key="1">
    <source>
        <dbReference type="EMBL" id="GAA4761317.1"/>
    </source>
</evidence>
<evidence type="ECO:0000313" key="2">
    <source>
        <dbReference type="Proteomes" id="UP001500141"/>
    </source>
</evidence>
<dbReference type="EMBL" id="BAABIP010000007">
    <property type="protein sequence ID" value="GAA4761317.1"/>
    <property type="molecule type" value="Genomic_DNA"/>
</dbReference>
<comment type="caution">
    <text evidence="1">The sequence shown here is derived from an EMBL/GenBank/DDBJ whole genome shotgun (WGS) entry which is preliminary data.</text>
</comment>
<proteinExistence type="predicted"/>
<dbReference type="InterPro" id="IPR026341">
    <property type="entry name" value="T9SS_type_B"/>
</dbReference>
<dbReference type="Proteomes" id="UP001500141">
    <property type="component" value="Unassembled WGS sequence"/>
</dbReference>
<gene>
    <name evidence="1" type="ORF">GCM10023230_08010</name>
</gene>
<dbReference type="RefSeq" id="WP_264544031.1">
    <property type="nucleotide sequence ID" value="NZ_BAABIP010000007.1"/>
</dbReference>
<dbReference type="Gene3D" id="2.60.40.10">
    <property type="entry name" value="Immunoglobulins"/>
    <property type="match status" value="1"/>
</dbReference>
<reference evidence="2" key="1">
    <citation type="journal article" date="2019" name="Int. J. Syst. Evol. Microbiol.">
        <title>The Global Catalogue of Microorganisms (GCM) 10K type strain sequencing project: providing services to taxonomists for standard genome sequencing and annotation.</title>
        <authorList>
            <consortium name="The Broad Institute Genomics Platform"/>
            <consortium name="The Broad Institute Genome Sequencing Center for Infectious Disease"/>
            <person name="Wu L."/>
            <person name="Ma J."/>
        </authorList>
    </citation>
    <scope>NUCLEOTIDE SEQUENCE [LARGE SCALE GENOMIC DNA]</scope>
    <source>
        <strain evidence="2">JCM 18198</strain>
    </source>
</reference>